<keyword evidence="2" id="KW-0805">Transcription regulation</keyword>
<keyword evidence="5" id="KW-0539">Nucleus</keyword>
<evidence type="ECO:0000256" key="2">
    <source>
        <dbReference type="ARBA" id="ARBA00023015"/>
    </source>
</evidence>
<feature type="compositionally biased region" description="Low complexity" evidence="6">
    <location>
        <begin position="662"/>
        <end position="674"/>
    </location>
</feature>
<dbReference type="Proteomes" id="UP000001861">
    <property type="component" value="Unassembled WGS sequence"/>
</dbReference>
<dbReference type="GO" id="GO:0046983">
    <property type="term" value="F:protein dimerization activity"/>
    <property type="evidence" value="ECO:0007669"/>
    <property type="project" value="InterPro"/>
</dbReference>
<evidence type="ECO:0000256" key="6">
    <source>
        <dbReference type="SAM" id="MobiDB-lite"/>
    </source>
</evidence>
<dbReference type="RefSeq" id="XP_002910308.1">
    <property type="nucleotide sequence ID" value="XM_002910262.1"/>
</dbReference>
<dbReference type="HOGENOM" id="CLU_010505_0_0_1"/>
<dbReference type="GO" id="GO:0000978">
    <property type="term" value="F:RNA polymerase II cis-regulatory region sequence-specific DNA binding"/>
    <property type="evidence" value="ECO:0007669"/>
    <property type="project" value="TreeGrafter"/>
</dbReference>
<dbReference type="EMBL" id="AACS02000011">
    <property type="protein sequence ID" value="EFI26814.1"/>
    <property type="molecule type" value="Genomic_DNA"/>
</dbReference>
<feature type="region of interest" description="Disordered" evidence="6">
    <location>
        <begin position="656"/>
        <end position="685"/>
    </location>
</feature>
<feature type="compositionally biased region" description="Polar residues" evidence="6">
    <location>
        <begin position="339"/>
        <end position="359"/>
    </location>
</feature>
<dbReference type="PROSITE" id="PS50888">
    <property type="entry name" value="BHLH"/>
    <property type="match status" value="1"/>
</dbReference>
<reference evidence="8 9" key="1">
    <citation type="journal article" date="2010" name="Proc. Natl. Acad. Sci. U.S.A.">
        <title>Insights into evolution of multicellular fungi from the assembled chromosomes of the mushroom Coprinopsis cinerea (Coprinus cinereus).</title>
        <authorList>
            <person name="Stajich J.E."/>
            <person name="Wilke S.K."/>
            <person name="Ahren D."/>
            <person name="Au C.H."/>
            <person name="Birren B.W."/>
            <person name="Borodovsky M."/>
            <person name="Burns C."/>
            <person name="Canback B."/>
            <person name="Casselton L.A."/>
            <person name="Cheng C.K."/>
            <person name="Deng J."/>
            <person name="Dietrich F.S."/>
            <person name="Fargo D.C."/>
            <person name="Farman M.L."/>
            <person name="Gathman A.C."/>
            <person name="Goldberg J."/>
            <person name="Guigo R."/>
            <person name="Hoegger P.J."/>
            <person name="Hooker J.B."/>
            <person name="Huggins A."/>
            <person name="James T.Y."/>
            <person name="Kamada T."/>
            <person name="Kilaru S."/>
            <person name="Kodira C."/>
            <person name="Kues U."/>
            <person name="Kupfer D."/>
            <person name="Kwan H.S."/>
            <person name="Lomsadze A."/>
            <person name="Li W."/>
            <person name="Lilly W.W."/>
            <person name="Ma L.J."/>
            <person name="Mackey A.J."/>
            <person name="Manning G."/>
            <person name="Martin F."/>
            <person name="Muraguchi H."/>
            <person name="Natvig D.O."/>
            <person name="Palmerini H."/>
            <person name="Ramesh M.A."/>
            <person name="Rehmeyer C.J."/>
            <person name="Roe B.A."/>
            <person name="Shenoy N."/>
            <person name="Stanke M."/>
            <person name="Ter-Hovhannisyan V."/>
            <person name="Tunlid A."/>
            <person name="Velagapudi R."/>
            <person name="Vision T.J."/>
            <person name="Zeng Q."/>
            <person name="Zolan M.E."/>
            <person name="Pukkila P.J."/>
        </authorList>
    </citation>
    <scope>NUCLEOTIDE SEQUENCE [LARGE SCALE GENOMIC DNA]</scope>
    <source>
        <strain evidence="9">Okayama-7 / 130 / ATCC MYA-4618 / FGSC 9003</strain>
    </source>
</reference>
<keyword evidence="4" id="KW-0804">Transcription</keyword>
<dbReference type="InterPro" id="IPR011598">
    <property type="entry name" value="bHLH_dom"/>
</dbReference>
<feature type="compositionally biased region" description="Low complexity" evidence="6">
    <location>
        <begin position="231"/>
        <end position="244"/>
    </location>
</feature>
<keyword evidence="3" id="KW-0238">DNA-binding</keyword>
<feature type="domain" description="BHLH" evidence="7">
    <location>
        <begin position="534"/>
        <end position="639"/>
    </location>
</feature>
<evidence type="ECO:0000259" key="7">
    <source>
        <dbReference type="PROSITE" id="PS50888"/>
    </source>
</evidence>
<evidence type="ECO:0000256" key="4">
    <source>
        <dbReference type="ARBA" id="ARBA00023163"/>
    </source>
</evidence>
<feature type="region of interest" description="Disordered" evidence="6">
    <location>
        <begin position="1"/>
        <end position="474"/>
    </location>
</feature>
<feature type="compositionally biased region" description="Basic and acidic residues" evidence="6">
    <location>
        <begin position="593"/>
        <end position="603"/>
    </location>
</feature>
<feature type="compositionally biased region" description="Polar residues" evidence="6">
    <location>
        <begin position="185"/>
        <end position="196"/>
    </location>
</feature>
<sequence>MSYYTGTTPASAYKPQAQVRVEGFHMPSPGTPPGSSGTNNSAGSNNGANTTNSGGSLNDLFPHSFLPDAFRKFPPPAGSGEGSHDFNDDLVSLIGDRNGGPAGAGGGGGSGGGGGNTGASAGGGSGGAYEEGYHRPHNIFDVSSPIPVNSNHPNGAHNGPGSQPSSLHSPSTSLHDYQHHPPPHFNSTLPALNSSMRYEPPPENNPLTPSSPNVPPSSYHVPHNGFTRHTPSPSHSHPGSIPIDGRSRSRSRPPSSGAAGPGSATSAAMNALNSGGVGPARTTRPRRGSSISGTSPPPLHGRPHAIVIPGGSRPSHSNVVGSPINGSAGPGSNPWFMANGQTQYSTDYLPTPDPSSQSGYGHFSLSPPPQSSTNTGSDLSHHLPPLHHMAHSLPKSPMEQHVPHPTHQHHLSGSGMPKSPLDHPYPSSYGFGSGNVNGTGGGSPPGASPGSLPNGMGSGLGNGSMGAGGVTPTPSSYGMSNMGMNMNMAGLPGSAPSGGIQPPQAIISGGTPASTAALSASDKQALLANEKRRRRRESHNAVERRRRDNINEKISELATLIPECMLEGAGPPNAKDTGVSITPPLTEDALVPKPKEEPLKQEKDEDGTIPPSGTQEGGTVVKANKGMILRKSVEYIRYLQQLVTAQGARNRELEQELRKFRGSSVSSDSPSSNSGEGGANPGTDFASMFRIREVLTLDDEDDADGDDSMSLGMGGEEMVLHDEIVGSPTLTAATATAAATTTTTAANGGATGAPAAPPARKGHHKHSSSTSRPKPPRLPSMPEEDMEVDKMSNAGDVANDGESLSPGSSTNEGGNSGDAEDQERGRTRGVRGVHGQGGGAQGQQGQGMGTGVNGSMKEEMLDEGGDHSMGAMDNMFGMMNGHHGHHQMNHHQQQVMGW</sequence>
<dbReference type="VEuPathDB" id="FungiDB:CC1G_15737"/>
<feature type="compositionally biased region" description="Gly residues" evidence="6">
    <location>
        <begin position="832"/>
        <end position="852"/>
    </location>
</feature>
<dbReference type="AlphaFoldDB" id="D6RQ96"/>
<organism evidence="8 9">
    <name type="scientific">Coprinopsis cinerea (strain Okayama-7 / 130 / ATCC MYA-4618 / FGSC 9003)</name>
    <name type="common">Inky cap fungus</name>
    <name type="synonym">Hormographiella aspergillata</name>
    <dbReference type="NCBI Taxonomy" id="240176"/>
    <lineage>
        <taxon>Eukaryota</taxon>
        <taxon>Fungi</taxon>
        <taxon>Dikarya</taxon>
        <taxon>Basidiomycota</taxon>
        <taxon>Agaricomycotina</taxon>
        <taxon>Agaricomycetes</taxon>
        <taxon>Agaricomycetidae</taxon>
        <taxon>Agaricales</taxon>
        <taxon>Agaricineae</taxon>
        <taxon>Psathyrellaceae</taxon>
        <taxon>Coprinopsis</taxon>
    </lineage>
</organism>
<dbReference type="GeneID" id="9378633"/>
<name>D6RQ96_COPC7</name>
<dbReference type="PANTHER" id="PTHR45776:SF2">
    <property type="entry name" value="MIP04163P"/>
    <property type="match status" value="1"/>
</dbReference>
<evidence type="ECO:0000313" key="9">
    <source>
        <dbReference type="Proteomes" id="UP000001861"/>
    </source>
</evidence>
<dbReference type="OrthoDB" id="690068at2759"/>
<feature type="compositionally biased region" description="Low complexity" evidence="6">
    <location>
        <begin position="33"/>
        <end position="56"/>
    </location>
</feature>
<feature type="compositionally biased region" description="Low complexity" evidence="6">
    <location>
        <begin position="743"/>
        <end position="754"/>
    </location>
</feature>
<feature type="region of interest" description="Disordered" evidence="6">
    <location>
        <begin position="743"/>
        <end position="870"/>
    </location>
</feature>
<dbReference type="InterPro" id="IPR036638">
    <property type="entry name" value="HLH_DNA-bd_sf"/>
</dbReference>
<dbReference type="Pfam" id="PF00010">
    <property type="entry name" value="HLH"/>
    <property type="match status" value="1"/>
</dbReference>
<feature type="compositionally biased region" description="Low complexity" evidence="6">
    <location>
        <begin position="252"/>
        <end position="268"/>
    </location>
</feature>
<feature type="compositionally biased region" description="Polar residues" evidence="6">
    <location>
        <begin position="1"/>
        <end position="10"/>
    </location>
</feature>
<dbReference type="SMART" id="SM00353">
    <property type="entry name" value="HLH"/>
    <property type="match status" value="1"/>
</dbReference>
<dbReference type="GO" id="GO:0005634">
    <property type="term" value="C:nucleus"/>
    <property type="evidence" value="ECO:0007669"/>
    <property type="project" value="UniProtKB-SubCell"/>
</dbReference>
<dbReference type="OMA" id="PLHRGHT"/>
<feature type="compositionally biased region" description="Low complexity" evidence="6">
    <location>
        <begin position="162"/>
        <end position="175"/>
    </location>
</feature>
<dbReference type="GO" id="GO:0000981">
    <property type="term" value="F:DNA-binding transcription factor activity, RNA polymerase II-specific"/>
    <property type="evidence" value="ECO:0007669"/>
    <property type="project" value="TreeGrafter"/>
</dbReference>
<dbReference type="STRING" id="240176.D6RQ96"/>
<dbReference type="CDD" id="cd11387">
    <property type="entry name" value="bHLHzip_USF_MITF"/>
    <property type="match status" value="1"/>
</dbReference>
<accession>D6RQ96</accession>
<comment type="subcellular location">
    <subcellularLocation>
        <location evidence="1">Nucleus</location>
    </subcellularLocation>
</comment>
<proteinExistence type="predicted"/>
<evidence type="ECO:0000256" key="3">
    <source>
        <dbReference type="ARBA" id="ARBA00023125"/>
    </source>
</evidence>
<dbReference type="Gene3D" id="4.10.280.10">
    <property type="entry name" value="Helix-loop-helix DNA-binding domain"/>
    <property type="match status" value="1"/>
</dbReference>
<gene>
    <name evidence="8" type="ORF">CC1G_15737</name>
</gene>
<feature type="compositionally biased region" description="Gly residues" evidence="6">
    <location>
        <begin position="431"/>
        <end position="444"/>
    </location>
</feature>
<comment type="caution">
    <text evidence="8">The sequence shown here is derived from an EMBL/GenBank/DDBJ whole genome shotgun (WGS) entry which is preliminary data.</text>
</comment>
<feature type="compositionally biased region" description="Gly residues" evidence="6">
    <location>
        <begin position="456"/>
        <end position="469"/>
    </location>
</feature>
<dbReference type="KEGG" id="cci:CC1G_15737"/>
<keyword evidence="9" id="KW-1185">Reference proteome</keyword>
<dbReference type="InParanoid" id="D6RQ96"/>
<dbReference type="PANTHER" id="PTHR45776">
    <property type="entry name" value="MIP04163P"/>
    <property type="match status" value="1"/>
</dbReference>
<dbReference type="SUPFAM" id="SSF47459">
    <property type="entry name" value="HLH, helix-loop-helix DNA-binding domain"/>
    <property type="match status" value="1"/>
</dbReference>
<evidence type="ECO:0000256" key="1">
    <source>
        <dbReference type="ARBA" id="ARBA00004123"/>
    </source>
</evidence>
<dbReference type="eggNOG" id="KOG1318">
    <property type="taxonomic scope" value="Eukaryota"/>
</dbReference>
<protein>
    <recommendedName>
        <fullName evidence="7">BHLH domain-containing protein</fullName>
    </recommendedName>
</protein>
<evidence type="ECO:0000313" key="8">
    <source>
        <dbReference type="EMBL" id="EFI26814.1"/>
    </source>
</evidence>
<feature type="compositionally biased region" description="Gly residues" evidence="6">
    <location>
        <begin position="97"/>
        <end position="129"/>
    </location>
</feature>
<feature type="region of interest" description="Disordered" evidence="6">
    <location>
        <begin position="568"/>
        <end position="620"/>
    </location>
</feature>
<evidence type="ECO:0000256" key="5">
    <source>
        <dbReference type="ARBA" id="ARBA00023242"/>
    </source>
</evidence>